<dbReference type="OrthoDB" id="378328at2759"/>
<sequence>MKSYRKHSASFYVLDAAAHGGDFPALWRDLQFSPTEDIVIVSLKNDSRRGNHLRNAIKAKLEQRAGRRGEHIPCGVQDQYELVDPNFQFEGNSFILMVRGELRSDIGQVHCKSVQLRLRRRYGKRYSRVMRHCFDHFMRCTRPLGGGTPGQAGQLPAKRMIQRRGASQARARPPRRHPRCRSEGASGCAKVQAEGGTEGRGRRHDENVVTCVTFTFKGVSLCVCLANFDLDRHVERAEYYRCLLGGGEGRGSDKSKHRRDGNVHLTTSTQRDCRPAATGSNYAEAFLQNYRLCCMQMYNHFANNIAFETDKEDLHMLSMDVVVLQGFDQSVLFNHSGEGSLQNDSLIWGNNVTILNKSEKNVLKKRSYFTLTCSGKNDELVSFGFKICCELFSQVEVSIVGDFFLPHGGEAKWGAENAHIGVKPEVLELGCVYTYQVCQASFLLEYANPGGGGGEVCERGGPFKGLGDGQPHEGRHFKWSAGVPPDEGRHFNWSAGVPQDELKHLKWSADAPPAARGELSFSILCFDPKSQTTIPIHLYSFLHLKKNSIFKHLEENVRFGRSQASGKRKECRPAPAEQENHVDMVRHIYVHPHKGVVRPNEKKKIHLNVYVDHMLKGDGIVKGCFILIIRIHKCGRDVKQIFFTCRYSLGENLVGALLRDEHPWGGARCGKRPPVERRRSGPRTTARVKTNISLHRRSSRNGLQNCKMREQLGGAKGRPYLPVNITKFVLFCFFAIDQYERELLNRVGTLPEGVSSQEADQPLYPLGLSNLRTDHLVYCFSPTSSSLQGVDSNGIQPHFNYSWRKHYFCAQYPQQKYVNEKIFAQNGSRQRDVPLEVHYLVGQLQSNGKVERPICVAAILLLWEELFRVLTPPFGTFARVTQMVRRIYANSKLRHNRKMHFIFRAILGNSPSVLHKNVFLVLLSFLKKLFCYFACVCLRGLGVSRGEVGGGPFSEMSGVSLGEIGGDPLRKMNGGPFGAPAQAGPPPFPLFLRAFHFLHLSFLSYVSTFFLSFLDHQIGLDLAHYLLFHV</sequence>
<evidence type="ECO:0000313" key="2">
    <source>
        <dbReference type="EMBL" id="KMZ79064.1"/>
    </source>
</evidence>
<gene>
    <name evidence="2" type="ORF">PVIIG_05184</name>
</gene>
<feature type="region of interest" description="Disordered" evidence="1">
    <location>
        <begin position="145"/>
        <end position="185"/>
    </location>
</feature>
<evidence type="ECO:0000256" key="1">
    <source>
        <dbReference type="SAM" id="MobiDB-lite"/>
    </source>
</evidence>
<dbReference type="Proteomes" id="UP000053562">
    <property type="component" value="Unassembled WGS sequence"/>
</dbReference>
<reference evidence="2 3" key="1">
    <citation type="submission" date="2011-08" db="EMBL/GenBank/DDBJ databases">
        <title>The Genome Sequence of Plasmodium vivax India VII.</title>
        <authorList>
            <consortium name="The Broad Institute Genome Sequencing Platform"/>
            <consortium name="The Broad Institute Genome Sequencing Center for Infectious Disease"/>
            <person name="Neafsey D."/>
            <person name="Carlton J."/>
            <person name="Barnwell J."/>
            <person name="Collins W."/>
            <person name="Escalante A."/>
            <person name="Mullikin J."/>
            <person name="Saul A."/>
            <person name="Guigo R."/>
            <person name="Camara F."/>
            <person name="Young S.K."/>
            <person name="Zeng Q."/>
            <person name="Gargeya S."/>
            <person name="Fitzgerald M."/>
            <person name="Haas B."/>
            <person name="Abouelleil A."/>
            <person name="Alvarado L."/>
            <person name="Arachchi H.M."/>
            <person name="Berlin A."/>
            <person name="Brown A."/>
            <person name="Chapman S.B."/>
            <person name="Chen Z."/>
            <person name="Dunbar C."/>
            <person name="Freedman E."/>
            <person name="Gearin G."/>
            <person name="Gellesch M."/>
            <person name="Goldberg J."/>
            <person name="Griggs A."/>
            <person name="Gujja S."/>
            <person name="Heiman D."/>
            <person name="Howarth C."/>
            <person name="Larson L."/>
            <person name="Lui A."/>
            <person name="MacDonald P.J.P."/>
            <person name="Montmayeur A."/>
            <person name="Murphy C."/>
            <person name="Neiman D."/>
            <person name="Pearson M."/>
            <person name="Priest M."/>
            <person name="Roberts A."/>
            <person name="Saif S."/>
            <person name="Shea T."/>
            <person name="Shenoy N."/>
            <person name="Sisk P."/>
            <person name="Stolte C."/>
            <person name="Sykes S."/>
            <person name="Wortman J."/>
            <person name="Nusbaum C."/>
            <person name="Birren B."/>
        </authorList>
    </citation>
    <scope>NUCLEOTIDE SEQUENCE [LARGE SCALE GENOMIC DNA]</scope>
    <source>
        <strain evidence="2 3">India VII</strain>
    </source>
</reference>
<dbReference type="AlphaFoldDB" id="A0A0J9S8L4"/>
<dbReference type="EMBL" id="KQ234356">
    <property type="protein sequence ID" value="KMZ79064.1"/>
    <property type="molecule type" value="Genomic_DNA"/>
</dbReference>
<name>A0A0J9S8L4_PLAVI</name>
<protein>
    <submittedName>
        <fullName evidence="2">Uncharacterized protein</fullName>
    </submittedName>
</protein>
<evidence type="ECO:0000313" key="3">
    <source>
        <dbReference type="Proteomes" id="UP000053562"/>
    </source>
</evidence>
<proteinExistence type="predicted"/>
<organism evidence="2 3">
    <name type="scientific">Plasmodium vivax India VII</name>
    <dbReference type="NCBI Taxonomy" id="1077284"/>
    <lineage>
        <taxon>Eukaryota</taxon>
        <taxon>Sar</taxon>
        <taxon>Alveolata</taxon>
        <taxon>Apicomplexa</taxon>
        <taxon>Aconoidasida</taxon>
        <taxon>Haemosporida</taxon>
        <taxon>Plasmodiidae</taxon>
        <taxon>Plasmodium</taxon>
        <taxon>Plasmodium (Plasmodium)</taxon>
    </lineage>
</organism>
<accession>A0A0J9S8L4</accession>